<name>A0AAV1UNI2_9STRA</name>
<dbReference type="Proteomes" id="UP001162060">
    <property type="component" value="Unassembled WGS sequence"/>
</dbReference>
<evidence type="ECO:0000313" key="3">
    <source>
        <dbReference type="Proteomes" id="UP001162060"/>
    </source>
</evidence>
<feature type="chain" id="PRO_5043920439" description="Secreted protein" evidence="1">
    <location>
        <begin position="21"/>
        <end position="79"/>
    </location>
</feature>
<comment type="caution">
    <text evidence="2">The sequence shown here is derived from an EMBL/GenBank/DDBJ whole genome shotgun (WGS) entry which is preliminary data.</text>
</comment>
<sequence>MRGVSKLLLLLLLVLRPSSALLSYLEFRKGGHVVWVFGLMGPRSRVAGQKKGWNEVENVCTVSDAAWCRAMVSVPWRRS</sequence>
<keyword evidence="1" id="KW-0732">Signal</keyword>
<evidence type="ECO:0000313" key="2">
    <source>
        <dbReference type="EMBL" id="CAK7935177.1"/>
    </source>
</evidence>
<dbReference type="EMBL" id="CAKLBY020000221">
    <property type="protein sequence ID" value="CAK7935177.1"/>
    <property type="molecule type" value="Genomic_DNA"/>
</dbReference>
<gene>
    <name evidence="2" type="ORF">PM001_LOCUS20327</name>
</gene>
<protein>
    <recommendedName>
        <fullName evidence="4">Secreted protein</fullName>
    </recommendedName>
</protein>
<reference evidence="2" key="1">
    <citation type="submission" date="2024-01" db="EMBL/GenBank/DDBJ databases">
        <authorList>
            <person name="Webb A."/>
        </authorList>
    </citation>
    <scope>NUCLEOTIDE SEQUENCE</scope>
    <source>
        <strain evidence="2">Pm1</strain>
    </source>
</reference>
<evidence type="ECO:0008006" key="4">
    <source>
        <dbReference type="Google" id="ProtNLM"/>
    </source>
</evidence>
<organism evidence="2 3">
    <name type="scientific">Peronospora matthiolae</name>
    <dbReference type="NCBI Taxonomy" id="2874970"/>
    <lineage>
        <taxon>Eukaryota</taxon>
        <taxon>Sar</taxon>
        <taxon>Stramenopiles</taxon>
        <taxon>Oomycota</taxon>
        <taxon>Peronosporomycetes</taxon>
        <taxon>Peronosporales</taxon>
        <taxon>Peronosporaceae</taxon>
        <taxon>Peronospora</taxon>
    </lineage>
</organism>
<evidence type="ECO:0000256" key="1">
    <source>
        <dbReference type="SAM" id="SignalP"/>
    </source>
</evidence>
<dbReference type="AlphaFoldDB" id="A0AAV1UNI2"/>
<accession>A0AAV1UNI2</accession>
<proteinExistence type="predicted"/>
<feature type="signal peptide" evidence="1">
    <location>
        <begin position="1"/>
        <end position="20"/>
    </location>
</feature>